<evidence type="ECO:0000256" key="3">
    <source>
        <dbReference type="SAM" id="SignalP"/>
    </source>
</evidence>
<dbReference type="EMBL" id="CAWUFR010000098">
    <property type="protein sequence ID" value="CAK6966984.1"/>
    <property type="molecule type" value="Genomic_DNA"/>
</dbReference>
<protein>
    <submittedName>
        <fullName evidence="5">Interleukin-27 subunit beta</fullName>
    </submittedName>
</protein>
<evidence type="ECO:0000259" key="4">
    <source>
        <dbReference type="PROSITE" id="PS50853"/>
    </source>
</evidence>
<evidence type="ECO:0000256" key="2">
    <source>
        <dbReference type="ARBA" id="ARBA00010890"/>
    </source>
</evidence>
<evidence type="ECO:0000256" key="1">
    <source>
        <dbReference type="ARBA" id="ARBA00007885"/>
    </source>
</evidence>
<sequence>MAVMAGSVCVTVTLLMCVVGSQAIDLLRANAALGNPPYTPRVHCWCASYPNQSLCSWPEPPHSPPKHYIATYSERHRQLDTKHCQLIQPGSSSSALISASSSSDRLWHCLLPDLKLFTDYIINITAVYPGRSSSHLKSFMLEEIVKPNPPVDVRVSPHPKRGVSVKWSAPPTWANLDIFPLIYEIRYQWESRGTPESRNVDTYPYTNYELNRLTPGCTYQFQVRAKELLGLGEYSAWSSPVNITLPKTKL</sequence>
<dbReference type="GO" id="GO:0016020">
    <property type="term" value="C:membrane"/>
    <property type="evidence" value="ECO:0007669"/>
    <property type="project" value="InterPro"/>
</dbReference>
<keyword evidence="3" id="KW-0732">Signal</keyword>
<dbReference type="SUPFAM" id="SSF49265">
    <property type="entry name" value="Fibronectin type III"/>
    <property type="match status" value="2"/>
</dbReference>
<dbReference type="Gene3D" id="2.60.40.10">
    <property type="entry name" value="Immunoglobulins"/>
    <property type="match status" value="1"/>
</dbReference>
<dbReference type="PANTHER" id="PTHR48483:SF2">
    <property type="entry name" value="INTERLEUKIN-27 SUBUNIT BETA"/>
    <property type="match status" value="1"/>
</dbReference>
<keyword evidence="6" id="KW-1185">Reference proteome</keyword>
<dbReference type="InterPro" id="IPR053073">
    <property type="entry name" value="IL11/IL27_subunit_beta"/>
</dbReference>
<dbReference type="CDD" id="cd00063">
    <property type="entry name" value="FN3"/>
    <property type="match status" value="1"/>
</dbReference>
<dbReference type="PROSITE" id="PS50853">
    <property type="entry name" value="FN3"/>
    <property type="match status" value="1"/>
</dbReference>
<accession>A0AAV1P585</accession>
<proteinExistence type="inferred from homology"/>
<comment type="similarity">
    <text evidence="1">Belongs to the type I cytokine receptor family. Type 1 subfamily.</text>
</comment>
<dbReference type="InterPro" id="IPR003528">
    <property type="entry name" value="Long_hematopoietin_rcpt_CS"/>
</dbReference>
<dbReference type="InterPro" id="IPR013783">
    <property type="entry name" value="Ig-like_fold"/>
</dbReference>
<dbReference type="PANTHER" id="PTHR48483">
    <property type="entry name" value="INTERLEUKIN-27 SUBUNIT BETA"/>
    <property type="match status" value="1"/>
</dbReference>
<feature type="domain" description="Fibronectin type-III" evidence="4">
    <location>
        <begin position="149"/>
        <end position="248"/>
    </location>
</feature>
<dbReference type="PROSITE" id="PS01352">
    <property type="entry name" value="HEMATOPO_REC_L_F1"/>
    <property type="match status" value="1"/>
</dbReference>
<feature type="chain" id="PRO_5043326284" evidence="3">
    <location>
        <begin position="24"/>
        <end position="250"/>
    </location>
</feature>
<dbReference type="InterPro" id="IPR003961">
    <property type="entry name" value="FN3_dom"/>
</dbReference>
<organism evidence="5 6">
    <name type="scientific">Scomber scombrus</name>
    <name type="common">Atlantic mackerel</name>
    <name type="synonym">Scomber vernalis</name>
    <dbReference type="NCBI Taxonomy" id="13677"/>
    <lineage>
        <taxon>Eukaryota</taxon>
        <taxon>Metazoa</taxon>
        <taxon>Chordata</taxon>
        <taxon>Craniata</taxon>
        <taxon>Vertebrata</taxon>
        <taxon>Euteleostomi</taxon>
        <taxon>Actinopterygii</taxon>
        <taxon>Neopterygii</taxon>
        <taxon>Teleostei</taxon>
        <taxon>Neoteleostei</taxon>
        <taxon>Acanthomorphata</taxon>
        <taxon>Pelagiaria</taxon>
        <taxon>Scombriformes</taxon>
        <taxon>Scombridae</taxon>
        <taxon>Scomber</taxon>
    </lineage>
</organism>
<gene>
    <name evidence="5" type="ORF">FSCOSCO3_A033915</name>
</gene>
<evidence type="ECO:0000313" key="6">
    <source>
        <dbReference type="Proteomes" id="UP001314229"/>
    </source>
</evidence>
<reference evidence="5 6" key="1">
    <citation type="submission" date="2024-01" db="EMBL/GenBank/DDBJ databases">
        <authorList>
            <person name="Alioto T."/>
            <person name="Alioto T."/>
            <person name="Gomez Garrido J."/>
        </authorList>
    </citation>
    <scope>NUCLEOTIDE SEQUENCE [LARGE SCALE GENOMIC DNA]</scope>
</reference>
<comment type="caution">
    <text evidence="5">The sequence shown here is derived from an EMBL/GenBank/DDBJ whole genome shotgun (WGS) entry which is preliminary data.</text>
</comment>
<feature type="signal peptide" evidence="3">
    <location>
        <begin position="1"/>
        <end position="23"/>
    </location>
</feature>
<dbReference type="Pfam" id="PF00041">
    <property type="entry name" value="fn3"/>
    <property type="match status" value="1"/>
</dbReference>
<dbReference type="GO" id="GO:0004896">
    <property type="term" value="F:cytokine receptor activity"/>
    <property type="evidence" value="ECO:0007669"/>
    <property type="project" value="InterPro"/>
</dbReference>
<evidence type="ECO:0000313" key="5">
    <source>
        <dbReference type="EMBL" id="CAK6966984.1"/>
    </source>
</evidence>
<dbReference type="InterPro" id="IPR036116">
    <property type="entry name" value="FN3_sf"/>
</dbReference>
<dbReference type="SMART" id="SM00060">
    <property type="entry name" value="FN3"/>
    <property type="match status" value="2"/>
</dbReference>
<dbReference type="Proteomes" id="UP001314229">
    <property type="component" value="Unassembled WGS sequence"/>
</dbReference>
<dbReference type="AlphaFoldDB" id="A0AAV1P585"/>
<comment type="similarity">
    <text evidence="2">Belongs to the type I cytokine receptor family. Type 3 subfamily.</text>
</comment>
<name>A0AAV1P585_SCOSC</name>